<name>A0ABU0BML1_9HYPH</name>
<evidence type="ECO:0000313" key="3">
    <source>
        <dbReference type="Proteomes" id="UP001230207"/>
    </source>
</evidence>
<keyword evidence="1" id="KW-1133">Transmembrane helix</keyword>
<reference evidence="2 3" key="1">
    <citation type="submission" date="2023-07" db="EMBL/GenBank/DDBJ databases">
        <title>Genomic Encyclopedia of Type Strains, Phase IV (KMG-IV): sequencing the most valuable type-strain genomes for metagenomic binning, comparative biology and taxonomic classification.</title>
        <authorList>
            <person name="Goeker M."/>
        </authorList>
    </citation>
    <scope>NUCLEOTIDE SEQUENCE [LARGE SCALE GENOMIC DNA]</scope>
    <source>
        <strain evidence="2 3">DSM 1112</strain>
    </source>
</reference>
<keyword evidence="1" id="KW-0472">Membrane</keyword>
<dbReference type="RefSeq" id="WP_307228452.1">
    <property type="nucleotide sequence ID" value="NZ_JAUSVF010000001.1"/>
</dbReference>
<comment type="caution">
    <text evidence="2">The sequence shown here is derived from an EMBL/GenBank/DDBJ whole genome shotgun (WGS) entry which is preliminary data.</text>
</comment>
<keyword evidence="1" id="KW-0812">Transmembrane</keyword>
<protein>
    <submittedName>
        <fullName evidence="2">Uncharacterized protein</fullName>
    </submittedName>
</protein>
<feature type="transmembrane region" description="Helical" evidence="1">
    <location>
        <begin position="12"/>
        <end position="32"/>
    </location>
</feature>
<dbReference type="EMBL" id="JAUSVF010000001">
    <property type="protein sequence ID" value="MDQ0319498.1"/>
    <property type="molecule type" value="Genomic_DNA"/>
</dbReference>
<proteinExistence type="predicted"/>
<dbReference type="Proteomes" id="UP001230207">
    <property type="component" value="Unassembled WGS sequence"/>
</dbReference>
<accession>A0ABU0BML1</accession>
<evidence type="ECO:0000256" key="1">
    <source>
        <dbReference type="SAM" id="Phobius"/>
    </source>
</evidence>
<evidence type="ECO:0000313" key="2">
    <source>
        <dbReference type="EMBL" id="MDQ0319498.1"/>
    </source>
</evidence>
<sequence length="45" mass="4858">MDVKEERFLRAGLLTIAGAAGIIALVIVGYSLRAGTVPKDWMTPR</sequence>
<keyword evidence="3" id="KW-1185">Reference proteome</keyword>
<organism evidence="2 3">
    <name type="scientific">Pararhizobium capsulatum DSM 1112</name>
    <dbReference type="NCBI Taxonomy" id="1121113"/>
    <lineage>
        <taxon>Bacteria</taxon>
        <taxon>Pseudomonadati</taxon>
        <taxon>Pseudomonadota</taxon>
        <taxon>Alphaproteobacteria</taxon>
        <taxon>Hyphomicrobiales</taxon>
        <taxon>Rhizobiaceae</taxon>
        <taxon>Rhizobium/Agrobacterium group</taxon>
        <taxon>Pararhizobium</taxon>
    </lineage>
</organism>
<gene>
    <name evidence="2" type="ORF">QO002_001636</name>
</gene>